<feature type="non-terminal residue" evidence="1">
    <location>
        <position position="51"/>
    </location>
</feature>
<name>A0A087UEZ8_STEMI</name>
<proteinExistence type="predicted"/>
<protein>
    <submittedName>
        <fullName evidence="1">Uncharacterized protein</fullName>
    </submittedName>
</protein>
<dbReference type="EMBL" id="KK119525">
    <property type="protein sequence ID" value="KFM75937.1"/>
    <property type="molecule type" value="Genomic_DNA"/>
</dbReference>
<reference evidence="1 2" key="1">
    <citation type="submission" date="2013-11" db="EMBL/GenBank/DDBJ databases">
        <title>Genome sequencing of Stegodyphus mimosarum.</title>
        <authorList>
            <person name="Bechsgaard J."/>
        </authorList>
    </citation>
    <scope>NUCLEOTIDE SEQUENCE [LARGE SCALE GENOMIC DNA]</scope>
</reference>
<accession>A0A087UEZ8</accession>
<evidence type="ECO:0000313" key="2">
    <source>
        <dbReference type="Proteomes" id="UP000054359"/>
    </source>
</evidence>
<sequence>MMTLRTRLTISRAKIQLRLLNIENCVYSERLIFIRFLRKNINYMRTFHEIL</sequence>
<gene>
    <name evidence="1" type="ORF">X975_24563</name>
</gene>
<keyword evidence="2" id="KW-1185">Reference proteome</keyword>
<dbReference type="Proteomes" id="UP000054359">
    <property type="component" value="Unassembled WGS sequence"/>
</dbReference>
<evidence type="ECO:0000313" key="1">
    <source>
        <dbReference type="EMBL" id="KFM75937.1"/>
    </source>
</evidence>
<organism evidence="1 2">
    <name type="scientific">Stegodyphus mimosarum</name>
    <name type="common">African social velvet spider</name>
    <dbReference type="NCBI Taxonomy" id="407821"/>
    <lineage>
        <taxon>Eukaryota</taxon>
        <taxon>Metazoa</taxon>
        <taxon>Ecdysozoa</taxon>
        <taxon>Arthropoda</taxon>
        <taxon>Chelicerata</taxon>
        <taxon>Arachnida</taxon>
        <taxon>Araneae</taxon>
        <taxon>Araneomorphae</taxon>
        <taxon>Entelegynae</taxon>
        <taxon>Eresoidea</taxon>
        <taxon>Eresidae</taxon>
        <taxon>Stegodyphus</taxon>
    </lineage>
</organism>
<dbReference type="AlphaFoldDB" id="A0A087UEZ8"/>